<keyword evidence="2" id="KW-0969">Cilium</keyword>
<proteinExistence type="inferred from homology"/>
<dbReference type="AlphaFoldDB" id="A2F1S8"/>
<dbReference type="OMA" id="QWSSAYF"/>
<evidence type="ECO:0000256" key="3">
    <source>
        <dbReference type="ARBA" id="ARBA00023273"/>
    </source>
</evidence>
<dbReference type="Gene3D" id="1.20.890.10">
    <property type="entry name" value="cAMP-dependent protein kinase regulatory subunit, dimerization-anchoring domain"/>
    <property type="match status" value="1"/>
</dbReference>
<reference evidence="6" key="2">
    <citation type="journal article" date="2007" name="Science">
        <title>Draft genome sequence of the sexually transmitted pathogen Trichomonas vaginalis.</title>
        <authorList>
            <person name="Carlton J.M."/>
            <person name="Hirt R.P."/>
            <person name="Silva J.C."/>
            <person name="Delcher A.L."/>
            <person name="Schatz M."/>
            <person name="Zhao Q."/>
            <person name="Wortman J.R."/>
            <person name="Bidwell S.L."/>
            <person name="Alsmark U.C.M."/>
            <person name="Besteiro S."/>
            <person name="Sicheritz-Ponten T."/>
            <person name="Noel C.J."/>
            <person name="Dacks J.B."/>
            <person name="Foster P.G."/>
            <person name="Simillion C."/>
            <person name="Van de Peer Y."/>
            <person name="Miranda-Saavedra D."/>
            <person name="Barton G.J."/>
            <person name="Westrop G.D."/>
            <person name="Mueller S."/>
            <person name="Dessi D."/>
            <person name="Fiori P.L."/>
            <person name="Ren Q."/>
            <person name="Paulsen I."/>
            <person name="Zhang H."/>
            <person name="Bastida-Corcuera F.D."/>
            <person name="Simoes-Barbosa A."/>
            <person name="Brown M.T."/>
            <person name="Hayes R.D."/>
            <person name="Mukherjee M."/>
            <person name="Okumura C.Y."/>
            <person name="Schneider R."/>
            <person name="Smith A.J."/>
            <person name="Vanacova S."/>
            <person name="Villalvazo M."/>
            <person name="Haas B.J."/>
            <person name="Pertea M."/>
            <person name="Feldblyum T.V."/>
            <person name="Utterback T.R."/>
            <person name="Shu C.L."/>
            <person name="Osoegawa K."/>
            <person name="de Jong P.J."/>
            <person name="Hrdy I."/>
            <person name="Horvathova L."/>
            <person name="Zubacova Z."/>
            <person name="Dolezal P."/>
            <person name="Malik S.B."/>
            <person name="Logsdon J.M. Jr."/>
            <person name="Henze K."/>
            <person name="Gupta A."/>
            <person name="Wang C.C."/>
            <person name="Dunne R.L."/>
            <person name="Upcroft J.A."/>
            <person name="Upcroft P."/>
            <person name="White O."/>
            <person name="Salzberg S.L."/>
            <person name="Tang P."/>
            <person name="Chiu C.-H."/>
            <person name="Lee Y.-S."/>
            <person name="Embley T.M."/>
            <person name="Coombs G.H."/>
            <person name="Mottram J.C."/>
            <person name="Tachezy J."/>
            <person name="Fraser-Liggett C.M."/>
            <person name="Johnson P.J."/>
        </authorList>
    </citation>
    <scope>NUCLEOTIDE SEQUENCE [LARGE SCALE GENOMIC DNA]</scope>
    <source>
        <strain evidence="6">G3</strain>
    </source>
</reference>
<evidence type="ECO:0000256" key="4">
    <source>
        <dbReference type="ARBA" id="ARBA00035651"/>
    </source>
</evidence>
<name>A2F1S8_TRIV3</name>
<dbReference type="RefSeq" id="XP_001313980.1">
    <property type="nucleotide sequence ID" value="XM_001313975.1"/>
</dbReference>
<keyword evidence="3" id="KW-0966">Cell projection</keyword>
<dbReference type="InterPro" id="IPR003117">
    <property type="entry name" value="cAMP_dep_PK_reg_su_I/II_a/b"/>
</dbReference>
<dbReference type="KEGG" id="tva:4758954"/>
<dbReference type="PANTHER" id="PTHR14952">
    <property type="entry name" value="ROPPORIN-1-LIKE PROTEIN"/>
    <property type="match status" value="1"/>
</dbReference>
<gene>
    <name evidence="6" type="ORF">TVAG_040330</name>
</gene>
<dbReference type="Pfam" id="PF02197">
    <property type="entry name" value="RIIa"/>
    <property type="match status" value="1"/>
</dbReference>
<dbReference type="EMBL" id="DS113577">
    <property type="protein sequence ID" value="EAY01128.1"/>
    <property type="molecule type" value="Genomic_DNA"/>
</dbReference>
<organism evidence="6 7">
    <name type="scientific">Trichomonas vaginalis (strain ATCC PRA-98 / G3)</name>
    <dbReference type="NCBI Taxonomy" id="412133"/>
    <lineage>
        <taxon>Eukaryota</taxon>
        <taxon>Metamonada</taxon>
        <taxon>Parabasalia</taxon>
        <taxon>Trichomonadida</taxon>
        <taxon>Trichomonadidae</taxon>
        <taxon>Trichomonas</taxon>
    </lineage>
</organism>
<dbReference type="Proteomes" id="UP000001542">
    <property type="component" value="Unassembled WGS sequence"/>
</dbReference>
<reference evidence="6" key="1">
    <citation type="submission" date="2006-10" db="EMBL/GenBank/DDBJ databases">
        <authorList>
            <person name="Amadeo P."/>
            <person name="Zhao Q."/>
            <person name="Wortman J."/>
            <person name="Fraser-Liggett C."/>
            <person name="Carlton J."/>
        </authorList>
    </citation>
    <scope>NUCLEOTIDE SEQUENCE</scope>
    <source>
        <strain evidence="6">G3</strain>
    </source>
</reference>
<evidence type="ECO:0000256" key="2">
    <source>
        <dbReference type="ARBA" id="ARBA00022846"/>
    </source>
</evidence>
<protein>
    <recommendedName>
        <fullName evidence="5">RIIa domain-containing protein</fullName>
    </recommendedName>
</protein>
<keyword evidence="7" id="KW-1185">Reference proteome</keyword>
<dbReference type="eggNOG" id="ENOG502QTNR">
    <property type="taxonomic scope" value="Eukaryota"/>
</dbReference>
<evidence type="ECO:0000313" key="7">
    <source>
        <dbReference type="Proteomes" id="UP000001542"/>
    </source>
</evidence>
<sequence>MLSNNMYCAEQIQIPPDMPPILKAYSKEIIRKNPEDIIAFSVQYFKDRLDDPPASSAGYRVTLDDLHGLQEQLSQVLKTQNELKRADYQQACEDQALSPDVLANILRLGFADQEVIDLYVFMGIAAALVSSNFDKTISNLFQIFKDDQGQSKIPTKDLINVFSFLASKDPTIPAENLQKLKDGATGEFVDYETYQKIFAKEE</sequence>
<dbReference type="OrthoDB" id="10067602at2759"/>
<dbReference type="SMR" id="A2F1S8"/>
<dbReference type="GO" id="GO:0031514">
    <property type="term" value="C:motile cilium"/>
    <property type="evidence" value="ECO:0007669"/>
    <property type="project" value="UniProtKB-SubCell"/>
</dbReference>
<dbReference type="VEuPathDB" id="TrichDB:TVAG_040330"/>
<comment type="similarity">
    <text evidence="4">Belongs to the ropporin family.</text>
</comment>
<keyword evidence="2" id="KW-0282">Flagellum</keyword>
<comment type="subcellular location">
    <subcellularLocation>
        <location evidence="1">Cell projection</location>
        <location evidence="1">Cilium</location>
        <location evidence="1">Flagellum</location>
    </subcellularLocation>
</comment>
<dbReference type="CDD" id="cd22985">
    <property type="entry name" value="DD_CrRSP11-like"/>
    <property type="match status" value="1"/>
</dbReference>
<dbReference type="SMART" id="SM00394">
    <property type="entry name" value="RIIa"/>
    <property type="match status" value="1"/>
</dbReference>
<evidence type="ECO:0000259" key="5">
    <source>
        <dbReference type="SMART" id="SM00394"/>
    </source>
</evidence>
<evidence type="ECO:0000256" key="1">
    <source>
        <dbReference type="ARBA" id="ARBA00004230"/>
    </source>
</evidence>
<accession>A2F1S8</accession>
<dbReference type="InParanoid" id="A2F1S8"/>
<dbReference type="SUPFAM" id="SSF47391">
    <property type="entry name" value="Dimerization-anchoring domain of cAMP-dependent PK regulatory subunit"/>
    <property type="match status" value="1"/>
</dbReference>
<feature type="domain" description="RIIa" evidence="5">
    <location>
        <begin position="16"/>
        <end position="54"/>
    </location>
</feature>
<evidence type="ECO:0000313" key="6">
    <source>
        <dbReference type="EMBL" id="EAY01128.1"/>
    </source>
</evidence>
<dbReference type="VEuPathDB" id="TrichDB:TVAGG3_0038130"/>
<dbReference type="PANTHER" id="PTHR14952:SF9">
    <property type="entry name" value="EF-HAND DOMAIN-CONTAINING PROTEIN"/>
    <property type="match status" value="1"/>
</dbReference>